<dbReference type="Proteomes" id="UP001284771">
    <property type="component" value="Unassembled WGS sequence"/>
</dbReference>
<evidence type="ECO:0000313" key="2">
    <source>
        <dbReference type="EMBL" id="MDW8517037.1"/>
    </source>
</evidence>
<evidence type="ECO:0000313" key="3">
    <source>
        <dbReference type="Proteomes" id="UP000664578"/>
    </source>
</evidence>
<dbReference type="EMBL" id="JAEMWV010000012">
    <property type="protein sequence ID" value="MBN8253631.1"/>
    <property type="molecule type" value="Genomic_DNA"/>
</dbReference>
<reference evidence="1" key="1">
    <citation type="submission" date="2020-12" db="EMBL/GenBank/DDBJ databases">
        <title>PHA producing bacteria isolated from mangrove.</title>
        <authorList>
            <person name="Zheng W."/>
            <person name="Yu S."/>
            <person name="Huang Y."/>
        </authorList>
    </citation>
    <scope>NUCLEOTIDE SEQUENCE</scope>
    <source>
        <strain evidence="1">GN22-4</strain>
    </source>
</reference>
<keyword evidence="4" id="KW-1185">Reference proteome</keyword>
<comment type="caution">
    <text evidence="1">The sequence shown here is derived from an EMBL/GenBank/DDBJ whole genome shotgun (WGS) entry which is preliminary data.</text>
</comment>
<evidence type="ECO:0000313" key="1">
    <source>
        <dbReference type="EMBL" id="MBN8253631.1"/>
    </source>
</evidence>
<organism evidence="1 3">
    <name type="scientific">Priestia flexa</name>
    <dbReference type="NCBI Taxonomy" id="86664"/>
    <lineage>
        <taxon>Bacteria</taxon>
        <taxon>Bacillati</taxon>
        <taxon>Bacillota</taxon>
        <taxon>Bacilli</taxon>
        <taxon>Bacillales</taxon>
        <taxon>Bacillaceae</taxon>
        <taxon>Priestia</taxon>
    </lineage>
</organism>
<accession>A0A8I1MIR4</accession>
<gene>
    <name evidence="1" type="ORF">JF537_18935</name>
    <name evidence="2" type="ORF">RIB56_12935</name>
</gene>
<evidence type="ECO:0000313" key="4">
    <source>
        <dbReference type="Proteomes" id="UP001284771"/>
    </source>
</evidence>
<protein>
    <submittedName>
        <fullName evidence="1">Uncharacterized protein</fullName>
    </submittedName>
</protein>
<dbReference type="Proteomes" id="UP000664578">
    <property type="component" value="Unassembled WGS sequence"/>
</dbReference>
<reference evidence="4" key="2">
    <citation type="submission" date="2023-07" db="EMBL/GenBank/DDBJ databases">
        <title>Draft genomic sequences of Priestia flexa CCM isolated from the soil of an abandoned mine contaminated by free cyanide in the high Andean zone of Tacna, Peru.</title>
        <authorList>
            <person name="Caceda Quiroz C.J."/>
            <person name="Maraza Chooque G.J."/>
            <person name="Fora Quispe G.L."/>
            <person name="Carpio Mamani M."/>
        </authorList>
    </citation>
    <scope>NUCLEOTIDE SEQUENCE [LARGE SCALE GENOMIC DNA]</scope>
    <source>
        <strain evidence="4">CCM</strain>
    </source>
</reference>
<dbReference type="AlphaFoldDB" id="A0A8I1MIR4"/>
<dbReference type="RefSeq" id="WP_206783101.1">
    <property type="nucleotide sequence ID" value="NZ_JAEMWV010000012.1"/>
</dbReference>
<name>A0A8I1MIR4_9BACI</name>
<reference evidence="2" key="3">
    <citation type="submission" date="2024-05" db="EMBL/GenBank/DDBJ databases">
        <title>Draft genomic sequences of Priestia flexa CCM isolated from the soil of an abandoned mine contaminated by free cyanide in the high Andean zone of Tacna, Peru.</title>
        <authorList>
            <person name="Caceda Quiroz C.J."/>
            <person name="Maraza Chooque G.J."/>
            <person name="Fora Quispe G.L."/>
            <person name="Carpio Mamani M."/>
        </authorList>
    </citation>
    <scope>NUCLEOTIDE SEQUENCE</scope>
    <source>
        <strain evidence="2">CCM</strain>
    </source>
</reference>
<dbReference type="EMBL" id="JAWUZT010000037">
    <property type="protein sequence ID" value="MDW8517037.1"/>
    <property type="molecule type" value="Genomic_DNA"/>
</dbReference>
<proteinExistence type="predicted"/>
<sequence>MRNYYEVVSDLKSAFESKSRKENTLNLLKDNDLLFWDYLSLVHLCVNQVYMDEKPGAAILALSTKFINHTATAYEALLNAMVDEFFILFRQSYEVKWLINYFVKHPEKEADWISAKKIIFHLYR</sequence>